<evidence type="ECO:0000313" key="2">
    <source>
        <dbReference type="EMBL" id="RKF12707.1"/>
    </source>
</evidence>
<name>A0A3A8AQJ0_9RHOB</name>
<dbReference type="InterPro" id="IPR047794">
    <property type="entry name" value="C45_proenzyme-like"/>
</dbReference>
<dbReference type="NCBIfam" id="NF040521">
    <property type="entry name" value="C45_proenzyme"/>
    <property type="match status" value="1"/>
</dbReference>
<sequence length="393" mass="43698">MGRERAPRGKKLKPIELSFRSLSESAVGNVWKQVFGHGWPGWKAWYLGRLGDEPAPVEKCRRMLRDFMPGMEHSWDAWVSSVGGDEDVARFLSFWTPPRYLVNCSQAAGVDAQGPWLIRNYDLDPMLNETTLLRSAWRGYRVMGMVEGMAGLSDGMNEAGLALSLSFGGRIERGRGFGIPLIMRYVLETCRDCQDALDALRGIPCHMSYNVTAIDRAGRVENLMLAPDRPLIRRDDCWATNHQLGVEWPHHGRLTGTVERGARLDDLLKGETSGADAMLRAFLAPPLFSTGYDRGFGTVYTALYRPATGSVTLAWADGERHVWRLDDFPARALDVTYRAAGSAACAADAPARPFSGEDRRLHAIAARNTLERREGWTNINPLPDSRTETGETA</sequence>
<dbReference type="EMBL" id="RAPE01000006">
    <property type="protein sequence ID" value="RKF12707.1"/>
    <property type="molecule type" value="Genomic_DNA"/>
</dbReference>
<accession>A0A3A8AQJ0</accession>
<evidence type="ECO:0000259" key="1">
    <source>
        <dbReference type="Pfam" id="PF03417"/>
    </source>
</evidence>
<reference evidence="2 3" key="1">
    <citation type="submission" date="2018-09" db="EMBL/GenBank/DDBJ databases">
        <title>Roseovarius spongiae sp. nov., isolated from a marine sponge.</title>
        <authorList>
            <person name="Zhuang L."/>
            <person name="Luo L."/>
        </authorList>
    </citation>
    <scope>NUCLEOTIDE SEQUENCE [LARGE SCALE GENOMIC DNA]</scope>
    <source>
        <strain evidence="2 3">HN-E21</strain>
    </source>
</reference>
<organism evidence="2 3">
    <name type="scientific">Roseovarius spongiae</name>
    <dbReference type="NCBI Taxonomy" id="2320272"/>
    <lineage>
        <taxon>Bacteria</taxon>
        <taxon>Pseudomonadati</taxon>
        <taxon>Pseudomonadota</taxon>
        <taxon>Alphaproteobacteria</taxon>
        <taxon>Rhodobacterales</taxon>
        <taxon>Roseobacteraceae</taxon>
        <taxon>Roseovarius</taxon>
    </lineage>
</organism>
<dbReference type="Gene3D" id="3.60.60.10">
    <property type="entry name" value="Penicillin V Acylase, Chain A"/>
    <property type="match status" value="1"/>
</dbReference>
<dbReference type="OrthoDB" id="8617387at2"/>
<comment type="caution">
    <text evidence="2">The sequence shown here is derived from an EMBL/GenBank/DDBJ whole genome shotgun (WGS) entry which is preliminary data.</text>
</comment>
<dbReference type="Proteomes" id="UP000281128">
    <property type="component" value="Unassembled WGS sequence"/>
</dbReference>
<protein>
    <recommendedName>
        <fullName evidence="1">Peptidase C45 hydrolase domain-containing protein</fullName>
    </recommendedName>
</protein>
<dbReference type="Pfam" id="PF03417">
    <property type="entry name" value="AAT"/>
    <property type="match status" value="1"/>
</dbReference>
<gene>
    <name evidence="2" type="ORF">D6850_17260</name>
</gene>
<feature type="domain" description="Peptidase C45 hydrolase" evidence="1">
    <location>
        <begin position="114"/>
        <end position="317"/>
    </location>
</feature>
<dbReference type="InterPro" id="IPR005079">
    <property type="entry name" value="Peptidase_C45_hydrolase"/>
</dbReference>
<keyword evidence="3" id="KW-1185">Reference proteome</keyword>
<evidence type="ECO:0000313" key="3">
    <source>
        <dbReference type="Proteomes" id="UP000281128"/>
    </source>
</evidence>
<proteinExistence type="predicted"/>
<dbReference type="AlphaFoldDB" id="A0A3A8AQJ0"/>